<evidence type="ECO:0000256" key="4">
    <source>
        <dbReference type="ARBA" id="ARBA00022692"/>
    </source>
</evidence>
<keyword evidence="8" id="KW-0297">G-protein coupled receptor</keyword>
<sequence length="1664" mass="188240">MLLSSFCVWLMPIFWQMETYLIDAASRCPTNCQCKDSSDNSSLIRIKCGGTAETSISRWEEINLTEIAPFVISLDLSNNAFTTAQSQDFSNFTQLKRLDFSSNLFRKIDKDTFGGALPNLERLKLSNNSIRHIYSGSFELLQNLKQLDVSNNPLVCNCDLVWLLAWTNSHLIKLQPSPKCESPIYFKGTLLKKLKVGVDLHCESPLQTLLELLPINNQVAFEGDELIMKCRAPRVAIEVPRESEDISTTHIFWGWSEEVQRSNSSNDMVYKDPEKVFRDVDISTKHISDSGILNSVLRIGRISKQHSGKWVCTLNSQQANLSKSIAVVVISKETTYCNVSVVRTNKGTYYWPQTIRGQIVSQPCVENEEKNLLVTYSCNEYGKWENLNTSLCPFVSETTRILEQISKMNVSLTKKNAFEIAERLHNFTRTQIYLNNVKDSVDLEFITRALKKYIDYVPYHQDISYIILSIVSELLLLPKFMFEEAQAKYQTSLNMLNIVETASSHIQSLPPSSQELTLDSWSTPWNIFLDSFNIHVDSFTGISCIWLNSATNMGRRSFECSTANDTFAMFEKRIDAAIHIPVNNLFDKSDKSLRLMVSVFRNGNLLSNSYKNNSSEDIKGSLLTSVVIGAKVAEQLDDLQALNDISEKMFVMLRVHPFHNEISSPIPAWWDSDIKDWNPRVCRKLYFHRGLLLFTCRRLGYYGLLQHTEYLNDYATDGSGARFKLAPTSIYIGSLVVFFCAWINIVTFIIFRKAIRMNRQQIHSLVNIWLSVSLLVAVFALGIFQTENQYICRIVGILLHYFSLSVLLWLCVYLSNLYKGLSKTYRLTTEPDVPKDIKLKKSILSIYLVGWGIGTIICGISSAVNINEYATYSFCFLNNTSSLNALLVPAIILIIFLAILMLCVFCHLNHKPLHILESTRFGENTVVTENIDLDWLDLKQSAAVRGSQNFTGVDQYKSLTLSNPVSSLSDDLERSSVAQLRAHFIFLILFIISWISAAIFINQSVENVQSSTVFSIVFAISSSLLGLFLITFYTLSRNDTRSAWGRRFCLPNVLCKSYQKKYYGTPVATTMHAHKSSTFYDASTSRSRTNSQCSRHHSNSVRSMKSNSHKNDQIIQNISCPLLGTVSSNVNQAAIINNQHKPNSLAVVPMTCEIPSAEIFYNPNQIIVARKFFKKQKRLAKRNNFELQRQVDRVGYLENASDISSLSGSEVSHIYSKRHNAITLLRGGSKVNNTNICYKSNPCTNYGSKSPYYKPIENSLHLSGINSDCFPRNPSSNFIANIYTNIPETKEPKHEIIKVRNHNKPSCTETLSEHEEEVDNESNSSLNDKKCPLYQNTSEVSSPNATRQTIASSSLAKPPQMINEDIEVSNACLPNVKELHIDHEQKINEFTSTDQKTRHRSKHSKSLNNLVDSVEQSNRFLKKNQSNNSLIASLEQEEAGSWNSSSVSVSLLVNESQRKQKNLKLKKTDLSGKFEFASENNVFNIPHAVTAHSVSPTNESDFNYQNSEISIKSHDLYEPQPDNDLNMTLTEEFPYQSSNTSDTEDQINDFDDENLRSEYLGHRMSVNDQSIDELYEAIKHQNLTVITPRMELSSNINGIESSDETSTPFRMAASETLSLASNPTTSSRISSLSKPFLEASIDTLEDDSSQSSVISYIDKKGKKS</sequence>
<dbReference type="InterPro" id="IPR001611">
    <property type="entry name" value="Leu-rich_rpt"/>
</dbReference>
<evidence type="ECO:0000256" key="15">
    <source>
        <dbReference type="SAM" id="SignalP"/>
    </source>
</evidence>
<feature type="signal peptide" evidence="15">
    <location>
        <begin position="1"/>
        <end position="19"/>
    </location>
</feature>
<dbReference type="InterPro" id="IPR051963">
    <property type="entry name" value="Adhesion_GPCR_A"/>
</dbReference>
<dbReference type="OrthoDB" id="10031018at2759"/>
<dbReference type="Gene3D" id="3.80.10.10">
    <property type="entry name" value="Ribonuclease Inhibitor"/>
    <property type="match status" value="1"/>
</dbReference>
<dbReference type="Gene3D" id="1.20.1070.10">
    <property type="entry name" value="Rhodopsin 7-helix transmembrane proteins"/>
    <property type="match status" value="1"/>
</dbReference>
<dbReference type="EMBL" id="GAMC01003715">
    <property type="protein sequence ID" value="JAC02841.1"/>
    <property type="molecule type" value="mRNA"/>
</dbReference>
<dbReference type="PROSITE" id="PS51450">
    <property type="entry name" value="LRR"/>
    <property type="match status" value="1"/>
</dbReference>
<keyword evidence="12" id="KW-0807">Transducer</keyword>
<dbReference type="Pfam" id="PF13855">
    <property type="entry name" value="LRR_8"/>
    <property type="match status" value="1"/>
</dbReference>
<dbReference type="PROSITE" id="PS50227">
    <property type="entry name" value="G_PROTEIN_RECEP_F2_3"/>
    <property type="match status" value="1"/>
</dbReference>
<feature type="chain" id="PRO_5004909408" evidence="15">
    <location>
        <begin position="20"/>
        <end position="1664"/>
    </location>
</feature>
<proteinExistence type="evidence at transcript level"/>
<keyword evidence="9 14" id="KW-0472">Membrane</keyword>
<keyword evidence="6" id="KW-0677">Repeat</keyword>
<protein>
    <submittedName>
        <fullName evidence="19">G-protein coupled receptor 124</fullName>
    </submittedName>
</protein>
<dbReference type="SUPFAM" id="SSF111418">
    <property type="entry name" value="Hormone receptor domain"/>
    <property type="match status" value="1"/>
</dbReference>
<name>W8BNX9_CERCA</name>
<evidence type="ECO:0000256" key="5">
    <source>
        <dbReference type="ARBA" id="ARBA00022729"/>
    </source>
</evidence>
<feature type="transmembrane region" description="Helical" evidence="14">
    <location>
        <begin position="1013"/>
        <end position="1035"/>
    </location>
</feature>
<evidence type="ECO:0000256" key="9">
    <source>
        <dbReference type="ARBA" id="ARBA00023136"/>
    </source>
</evidence>
<evidence type="ECO:0000256" key="10">
    <source>
        <dbReference type="ARBA" id="ARBA00023157"/>
    </source>
</evidence>
<feature type="region of interest" description="Disordered" evidence="13">
    <location>
        <begin position="1086"/>
        <end position="1108"/>
    </location>
</feature>
<comment type="similarity">
    <text evidence="2">Belongs to the G-protein coupled receptor 2 family. Adhesion G-protein coupled receptor (ADGR) subfamily.</text>
</comment>
<feature type="transmembrane region" description="Helical" evidence="14">
    <location>
        <begin position="844"/>
        <end position="866"/>
    </location>
</feature>
<evidence type="ECO:0000256" key="11">
    <source>
        <dbReference type="ARBA" id="ARBA00023170"/>
    </source>
</evidence>
<feature type="transmembrane region" description="Helical" evidence="14">
    <location>
        <begin position="730"/>
        <end position="751"/>
    </location>
</feature>
<reference evidence="19" key="2">
    <citation type="journal article" date="2014" name="BMC Genomics">
        <title>A genomic perspective to assessing quality of mass-reared SIT flies used in Mediterranean fruit fly (Ceratitis capitata) eradication in California.</title>
        <authorList>
            <person name="Calla B."/>
            <person name="Hall B."/>
            <person name="Hou S."/>
            <person name="Geib S.M."/>
        </authorList>
    </citation>
    <scope>NUCLEOTIDE SEQUENCE</scope>
</reference>
<dbReference type="InterPro" id="IPR007110">
    <property type="entry name" value="Ig-like_dom"/>
</dbReference>
<keyword evidence="7 14" id="KW-1133">Transmembrane helix</keyword>
<dbReference type="Pfam" id="PF00002">
    <property type="entry name" value="7tm_2"/>
    <property type="match status" value="1"/>
</dbReference>
<accession>W8BNX9</accession>
<dbReference type="GO" id="GO:0005886">
    <property type="term" value="C:plasma membrane"/>
    <property type="evidence" value="ECO:0007669"/>
    <property type="project" value="TreeGrafter"/>
</dbReference>
<gene>
    <name evidence="19" type="primary">GP124</name>
</gene>
<evidence type="ECO:0000256" key="14">
    <source>
        <dbReference type="SAM" id="Phobius"/>
    </source>
</evidence>
<evidence type="ECO:0000259" key="16">
    <source>
        <dbReference type="PROSITE" id="PS50227"/>
    </source>
</evidence>
<evidence type="ECO:0000256" key="13">
    <source>
        <dbReference type="SAM" id="MobiDB-lite"/>
    </source>
</evidence>
<evidence type="ECO:0000256" key="8">
    <source>
        <dbReference type="ARBA" id="ARBA00023040"/>
    </source>
</evidence>
<evidence type="ECO:0000259" key="17">
    <source>
        <dbReference type="PROSITE" id="PS50261"/>
    </source>
</evidence>
<dbReference type="PANTHER" id="PTHR45930">
    <property type="entry name" value="G-PROTEIN COUPLED RECEPTOR 124-LIKE PROTEIN"/>
    <property type="match status" value="1"/>
</dbReference>
<feature type="compositionally biased region" description="Polar residues" evidence="13">
    <location>
        <begin position="1334"/>
        <end position="1355"/>
    </location>
</feature>
<dbReference type="InterPro" id="IPR017981">
    <property type="entry name" value="GPCR_2-like_7TM"/>
</dbReference>
<dbReference type="PANTHER" id="PTHR45930:SF4">
    <property type="entry name" value="ADHESION G PROTEIN-COUPLED RECEPTOR A3"/>
    <property type="match status" value="1"/>
</dbReference>
<comment type="subcellular location">
    <subcellularLocation>
        <location evidence="1">Membrane</location>
        <topology evidence="1">Multi-pass membrane protein</topology>
    </subcellularLocation>
</comment>
<feature type="domain" description="Ig-like" evidence="18">
    <location>
        <begin position="205"/>
        <end position="322"/>
    </location>
</feature>
<dbReference type="Gene3D" id="2.60.40.10">
    <property type="entry name" value="Immunoglobulins"/>
    <property type="match status" value="1"/>
</dbReference>
<feature type="domain" description="G-protein coupled receptors family 2 profile 2" evidence="17">
    <location>
        <begin position="726"/>
        <end position="1037"/>
    </location>
</feature>
<keyword evidence="11 19" id="KW-0675">Receptor</keyword>
<evidence type="ECO:0000313" key="19">
    <source>
        <dbReference type="EMBL" id="JAC02841.1"/>
    </source>
</evidence>
<evidence type="ECO:0000256" key="12">
    <source>
        <dbReference type="ARBA" id="ARBA00023224"/>
    </source>
</evidence>
<feature type="domain" description="G-protein coupled receptors family 2 profile 1" evidence="16">
    <location>
        <begin position="311"/>
        <end position="396"/>
    </location>
</feature>
<keyword evidence="5 15" id="KW-0732">Signal</keyword>
<dbReference type="InterPro" id="IPR003591">
    <property type="entry name" value="Leu-rich_rpt_typical-subtyp"/>
</dbReference>
<dbReference type="PROSITE" id="PS50261">
    <property type="entry name" value="G_PROTEIN_RECEP_F2_4"/>
    <property type="match status" value="1"/>
</dbReference>
<dbReference type="InterPro" id="IPR036445">
    <property type="entry name" value="GPCR_2_extracell_dom_sf"/>
</dbReference>
<feature type="transmembrane region" description="Helical" evidence="14">
    <location>
        <begin position="886"/>
        <end position="908"/>
    </location>
</feature>
<dbReference type="InterPro" id="IPR000832">
    <property type="entry name" value="GPCR_2_secretin-like"/>
</dbReference>
<dbReference type="SMART" id="SM00369">
    <property type="entry name" value="LRR_TYP"/>
    <property type="match status" value="3"/>
</dbReference>
<dbReference type="PROSITE" id="PS50835">
    <property type="entry name" value="IG_LIKE"/>
    <property type="match status" value="1"/>
</dbReference>
<dbReference type="InterPro" id="IPR001879">
    <property type="entry name" value="GPCR_2_extracellular_dom"/>
</dbReference>
<feature type="region of interest" description="Disordered" evidence="13">
    <location>
        <begin position="1306"/>
        <end position="1358"/>
    </location>
</feature>
<feature type="transmembrane region" description="Helical" evidence="14">
    <location>
        <begin position="763"/>
        <end position="784"/>
    </location>
</feature>
<feature type="transmembrane region" description="Helical" evidence="14">
    <location>
        <begin position="984"/>
        <end position="1001"/>
    </location>
</feature>
<evidence type="ECO:0000256" key="1">
    <source>
        <dbReference type="ARBA" id="ARBA00004141"/>
    </source>
</evidence>
<reference evidence="19" key="1">
    <citation type="submission" date="2013-07" db="EMBL/GenBank/DDBJ databases">
        <authorList>
            <person name="Geib S."/>
        </authorList>
    </citation>
    <scope>NUCLEOTIDE SEQUENCE</scope>
</reference>
<dbReference type="GO" id="GO:0004930">
    <property type="term" value="F:G protein-coupled receptor activity"/>
    <property type="evidence" value="ECO:0007669"/>
    <property type="project" value="UniProtKB-KW"/>
</dbReference>
<dbReference type="InterPro" id="IPR032675">
    <property type="entry name" value="LRR_dom_sf"/>
</dbReference>
<evidence type="ECO:0000256" key="2">
    <source>
        <dbReference type="ARBA" id="ARBA00007343"/>
    </source>
</evidence>
<keyword evidence="4 14" id="KW-0812">Transmembrane</keyword>
<organism evidence="19">
    <name type="scientific">Ceratitis capitata</name>
    <name type="common">Mediterranean fruit fly</name>
    <name type="synonym">Tephritis capitata</name>
    <dbReference type="NCBI Taxonomy" id="7213"/>
    <lineage>
        <taxon>Eukaryota</taxon>
        <taxon>Metazoa</taxon>
        <taxon>Ecdysozoa</taxon>
        <taxon>Arthropoda</taxon>
        <taxon>Hexapoda</taxon>
        <taxon>Insecta</taxon>
        <taxon>Pterygota</taxon>
        <taxon>Neoptera</taxon>
        <taxon>Endopterygota</taxon>
        <taxon>Diptera</taxon>
        <taxon>Brachycera</taxon>
        <taxon>Muscomorpha</taxon>
        <taxon>Tephritoidea</taxon>
        <taxon>Tephritidae</taxon>
        <taxon>Ceratitis</taxon>
        <taxon>Ceratitis</taxon>
    </lineage>
</organism>
<keyword evidence="3" id="KW-0433">Leucine-rich repeat</keyword>
<dbReference type="SMART" id="SM00082">
    <property type="entry name" value="LRRCT"/>
    <property type="match status" value="1"/>
</dbReference>
<keyword evidence="10" id="KW-1015">Disulfide bond</keyword>
<evidence type="ECO:0000256" key="6">
    <source>
        <dbReference type="ARBA" id="ARBA00022737"/>
    </source>
</evidence>
<dbReference type="Pfam" id="PF26588">
    <property type="entry name" value="GAIN_ADGRA3"/>
    <property type="match status" value="1"/>
</dbReference>
<evidence type="ECO:0000256" key="7">
    <source>
        <dbReference type="ARBA" id="ARBA00022989"/>
    </source>
</evidence>
<evidence type="ECO:0000259" key="18">
    <source>
        <dbReference type="PROSITE" id="PS50835"/>
    </source>
</evidence>
<feature type="transmembrane region" description="Helical" evidence="14">
    <location>
        <begin position="790"/>
        <end position="814"/>
    </location>
</feature>
<dbReference type="SUPFAM" id="SSF52058">
    <property type="entry name" value="L domain-like"/>
    <property type="match status" value="1"/>
</dbReference>
<dbReference type="GO" id="GO:0007166">
    <property type="term" value="P:cell surface receptor signaling pathway"/>
    <property type="evidence" value="ECO:0007669"/>
    <property type="project" value="InterPro"/>
</dbReference>
<evidence type="ECO:0000256" key="3">
    <source>
        <dbReference type="ARBA" id="ARBA00022614"/>
    </source>
</evidence>
<dbReference type="InterPro" id="IPR013783">
    <property type="entry name" value="Ig-like_fold"/>
</dbReference>
<dbReference type="InterPro" id="IPR000483">
    <property type="entry name" value="Cys-rich_flank_reg_C"/>
</dbReference>
<dbReference type="InterPro" id="IPR058808">
    <property type="entry name" value="GAIN_ADGRA2/3"/>
</dbReference>